<dbReference type="AlphaFoldDB" id="A0A2C5VKS5"/>
<gene>
    <name evidence="1" type="ORF">CRX57_03865</name>
</gene>
<protein>
    <submittedName>
        <fullName evidence="1">Uncharacterized protein</fullName>
    </submittedName>
</protein>
<evidence type="ECO:0000313" key="1">
    <source>
        <dbReference type="EMBL" id="PHH39338.1"/>
    </source>
</evidence>
<sequence>MSNAILLKQHGVDEDLKPLLIEVEEQPIGKYYKAEFNPDFPPIPSFRPELFIYASLVPGSVSIIGRYHEADVFYQITIIIDQKLESGTYPIKKGDESPVRASVIASGGIISSDNGEIKLKRDDKNKSIYADFDFQIEPDGKPHKVQGRLELLASGPLDKPAQ</sequence>
<dbReference type="Proteomes" id="UP000222460">
    <property type="component" value="Unassembled WGS sequence"/>
</dbReference>
<organism evidence="1 2">
    <name type="scientific">Pseudomonas putida</name>
    <name type="common">Arthrobacter siderocapsulatus</name>
    <dbReference type="NCBI Taxonomy" id="303"/>
    <lineage>
        <taxon>Bacteria</taxon>
        <taxon>Pseudomonadati</taxon>
        <taxon>Pseudomonadota</taxon>
        <taxon>Gammaproteobacteria</taxon>
        <taxon>Pseudomonadales</taxon>
        <taxon>Pseudomonadaceae</taxon>
        <taxon>Pseudomonas</taxon>
    </lineage>
</organism>
<proteinExistence type="predicted"/>
<evidence type="ECO:0000313" key="2">
    <source>
        <dbReference type="Proteomes" id="UP000222460"/>
    </source>
</evidence>
<reference evidence="2" key="1">
    <citation type="submission" date="2017-10" db="EMBL/GenBank/DDBJ databases">
        <title>FDA dAtabase for Regulatory Grade micrObial Sequences (FDA-ARGOS): Supporting development and validation of Infectious Disease Dx tests.</title>
        <authorList>
            <person name="Goldberg B."/>
            <person name="Campos J."/>
            <person name="Tallon L."/>
            <person name="Sadzewicz L."/>
            <person name="Ott S."/>
            <person name="Zhao X."/>
            <person name="Nagaraj S."/>
            <person name="Vavikolanu K."/>
            <person name="Aluvathingal J."/>
            <person name="Nadendla S."/>
            <person name="Geyer C."/>
            <person name="Sichtig H."/>
        </authorList>
    </citation>
    <scope>NUCLEOTIDE SEQUENCE [LARGE SCALE GENOMIC DNA]</scope>
    <source>
        <strain evidence="2">FDAARGOS_376</strain>
    </source>
</reference>
<comment type="caution">
    <text evidence="1">The sequence shown here is derived from an EMBL/GenBank/DDBJ whole genome shotgun (WGS) entry which is preliminary data.</text>
</comment>
<name>A0A2C5VKS5_PSEPU</name>
<dbReference type="RefSeq" id="WP_098964296.1">
    <property type="nucleotide sequence ID" value="NZ_PDKZ01000002.1"/>
</dbReference>
<dbReference type="EMBL" id="PDKZ01000002">
    <property type="protein sequence ID" value="PHH39338.1"/>
    <property type="molecule type" value="Genomic_DNA"/>
</dbReference>
<accession>A0A2C5VKS5</accession>